<evidence type="ECO:0000259" key="2">
    <source>
        <dbReference type="PROSITE" id="PS50905"/>
    </source>
</evidence>
<dbReference type="STRING" id="37360.A0A0G4J0E2"/>
<sequence>MLAVSRRVLARVSRARSLALMSTSSPAEIVDDDDADEEPTVSDQSLSNLRQILFEKSAAASRYAWFADRADDEGQLKAATLFRALAKSEQRHAMSAMDMIEMSTGTDTMSTESIGSTVDNLQAALASETHDTKTALPDAVDAADKAGDDEVAGLFQSMLDADLAQIDAINEVLAEEQAKVAEERHADENAQ</sequence>
<dbReference type="SUPFAM" id="SSF47240">
    <property type="entry name" value="Ferritin-like"/>
    <property type="match status" value="1"/>
</dbReference>
<dbReference type="GO" id="GO:0046872">
    <property type="term" value="F:metal ion binding"/>
    <property type="evidence" value="ECO:0007669"/>
    <property type="project" value="InterPro"/>
</dbReference>
<organism evidence="3 5">
    <name type="scientific">Plasmodiophora brassicae</name>
    <name type="common">Clubroot disease agent</name>
    <dbReference type="NCBI Taxonomy" id="37360"/>
    <lineage>
        <taxon>Eukaryota</taxon>
        <taxon>Sar</taxon>
        <taxon>Rhizaria</taxon>
        <taxon>Endomyxa</taxon>
        <taxon>Phytomyxea</taxon>
        <taxon>Plasmodiophorida</taxon>
        <taxon>Plasmodiophoridae</taxon>
        <taxon>Plasmodiophora</taxon>
    </lineage>
</organism>
<dbReference type="Proteomes" id="UP000290189">
    <property type="component" value="Unassembled WGS sequence"/>
</dbReference>
<evidence type="ECO:0000256" key="1">
    <source>
        <dbReference type="SAM" id="MobiDB-lite"/>
    </source>
</evidence>
<geneLocation type="mitochondrion" evidence="4"/>
<dbReference type="AlphaFoldDB" id="A0A0G4J0E2"/>
<dbReference type="InterPro" id="IPR052753">
    <property type="entry name" value="Rbr2/Nigerythrin"/>
</dbReference>
<dbReference type="PROSITE" id="PS50905">
    <property type="entry name" value="FERRITIN_LIKE"/>
    <property type="match status" value="1"/>
</dbReference>
<dbReference type="EMBL" id="OVEO01000002">
    <property type="protein sequence ID" value="SPQ93778.1"/>
    <property type="molecule type" value="Genomic_DNA"/>
</dbReference>
<dbReference type="InterPro" id="IPR009040">
    <property type="entry name" value="Ferritin-like_diiron"/>
</dbReference>
<dbReference type="OrthoDB" id="10257359at2759"/>
<gene>
    <name evidence="3" type="ORF">PBRA_001795</name>
    <name evidence="4" type="ORF">PLBR_LOCUS993</name>
</gene>
<name>A0A0G4J0E2_PLABS</name>
<reference evidence="4 6" key="2">
    <citation type="submission" date="2018-03" db="EMBL/GenBank/DDBJ databases">
        <authorList>
            <person name="Fogelqvist J."/>
        </authorList>
    </citation>
    <scope>NUCLEOTIDE SEQUENCE [LARGE SCALE GENOMIC DNA]</scope>
</reference>
<feature type="compositionally biased region" description="Acidic residues" evidence="1">
    <location>
        <begin position="29"/>
        <end position="40"/>
    </location>
</feature>
<evidence type="ECO:0000313" key="3">
    <source>
        <dbReference type="EMBL" id="CEP00741.1"/>
    </source>
</evidence>
<dbReference type="InterPro" id="IPR009078">
    <property type="entry name" value="Ferritin-like_SF"/>
</dbReference>
<evidence type="ECO:0000313" key="6">
    <source>
        <dbReference type="Proteomes" id="UP000290189"/>
    </source>
</evidence>
<proteinExistence type="predicted"/>
<dbReference type="Gene3D" id="1.20.1260.10">
    <property type="match status" value="1"/>
</dbReference>
<evidence type="ECO:0000313" key="5">
    <source>
        <dbReference type="Proteomes" id="UP000039324"/>
    </source>
</evidence>
<feature type="domain" description="Ferritin-like diiron" evidence="2">
    <location>
        <begin position="39"/>
        <end position="180"/>
    </location>
</feature>
<keyword evidence="5" id="KW-1185">Reference proteome</keyword>
<keyword evidence="4" id="KW-0496">Mitochondrion</keyword>
<feature type="region of interest" description="Disordered" evidence="1">
    <location>
        <begin position="23"/>
        <end position="43"/>
    </location>
</feature>
<reference evidence="3 5" key="1">
    <citation type="submission" date="2015-02" db="EMBL/GenBank/DDBJ databases">
        <authorList>
            <person name="Chooi Y.-H."/>
        </authorList>
    </citation>
    <scope>NUCLEOTIDE SEQUENCE [LARGE SCALE GENOMIC DNA]</scope>
    <source>
        <strain evidence="3">E3</strain>
    </source>
</reference>
<dbReference type="InterPro" id="IPR012347">
    <property type="entry name" value="Ferritin-like"/>
</dbReference>
<dbReference type="Proteomes" id="UP000039324">
    <property type="component" value="Unassembled WGS sequence"/>
</dbReference>
<dbReference type="GO" id="GO:0016491">
    <property type="term" value="F:oxidoreductase activity"/>
    <property type="evidence" value="ECO:0007669"/>
    <property type="project" value="InterPro"/>
</dbReference>
<evidence type="ECO:0000313" key="4">
    <source>
        <dbReference type="EMBL" id="SPQ93778.1"/>
    </source>
</evidence>
<dbReference type="InterPro" id="IPR003251">
    <property type="entry name" value="Rr_diiron-bd_dom"/>
</dbReference>
<dbReference type="PANTHER" id="PTHR33746:SF4">
    <property type="entry name" value="RUBRERYTHRIN"/>
    <property type="match status" value="1"/>
</dbReference>
<dbReference type="Pfam" id="PF02915">
    <property type="entry name" value="Rubrerythrin"/>
    <property type="match status" value="1"/>
</dbReference>
<dbReference type="EMBL" id="CDSF01000101">
    <property type="protein sequence ID" value="CEP00741.1"/>
    <property type="molecule type" value="Genomic_DNA"/>
</dbReference>
<dbReference type="PANTHER" id="PTHR33746">
    <property type="entry name" value="RUBRERYTHRIN"/>
    <property type="match status" value="1"/>
</dbReference>
<protein>
    <recommendedName>
        <fullName evidence="2">Ferritin-like diiron domain-containing protein</fullName>
    </recommendedName>
</protein>
<accession>A0A0G4J0E2</accession>